<dbReference type="GO" id="GO:0003924">
    <property type="term" value="F:GTPase activity"/>
    <property type="evidence" value="ECO:0007669"/>
    <property type="project" value="UniProtKB-UniRule"/>
</dbReference>
<keyword evidence="11" id="KW-1185">Reference proteome</keyword>
<protein>
    <recommendedName>
        <fullName evidence="5 6">Cell division protein FtsZ</fullName>
    </recommendedName>
</protein>
<dbReference type="PATRIC" id="fig|1698273.3.peg.573"/>
<dbReference type="CDD" id="cd02201">
    <property type="entry name" value="FtsZ_type1"/>
    <property type="match status" value="1"/>
</dbReference>
<dbReference type="SMART" id="SM00864">
    <property type="entry name" value="Tubulin"/>
    <property type="match status" value="1"/>
</dbReference>
<reference evidence="10 11" key="1">
    <citation type="journal article" date="2016" name="Sci. Rep.">
        <title>Metabolic traits of an uncultured archaeal lineage -MSBL1- from brine pools of the Red Sea.</title>
        <authorList>
            <person name="Mwirichia R."/>
            <person name="Alam I."/>
            <person name="Rashid M."/>
            <person name="Vinu M."/>
            <person name="Ba-Alawi W."/>
            <person name="Anthony Kamau A."/>
            <person name="Kamanda Ngugi D."/>
            <person name="Goker M."/>
            <person name="Klenk H.P."/>
            <person name="Bajic V."/>
            <person name="Stingl U."/>
        </authorList>
    </citation>
    <scope>NUCLEOTIDE SEQUENCE [LARGE SCALE GENOMIC DNA]</scope>
    <source>
        <strain evidence="10">SCGC-AAA261D19</strain>
    </source>
</reference>
<comment type="similarity">
    <text evidence="1 5 7">Belongs to the FtsZ family.</text>
</comment>
<dbReference type="NCBIfam" id="TIGR00065">
    <property type="entry name" value="ftsZ"/>
    <property type="match status" value="1"/>
</dbReference>
<dbReference type="Gene3D" id="3.40.50.1440">
    <property type="entry name" value="Tubulin/FtsZ, GTPase domain"/>
    <property type="match status" value="1"/>
</dbReference>
<dbReference type="InterPro" id="IPR024757">
    <property type="entry name" value="FtsZ_C"/>
</dbReference>
<dbReference type="GO" id="GO:0005525">
    <property type="term" value="F:GTP binding"/>
    <property type="evidence" value="ECO:0007669"/>
    <property type="project" value="UniProtKB-UniRule"/>
</dbReference>
<keyword evidence="5 7" id="KW-0132">Cell division</keyword>
<dbReference type="EMBL" id="LHXX01000039">
    <property type="protein sequence ID" value="KXB01837.1"/>
    <property type="molecule type" value="Genomic_DNA"/>
</dbReference>
<comment type="subcellular location">
    <subcellularLocation>
        <location evidence="5">Cytoplasm</location>
    </subcellularLocation>
    <text evidence="5">Assembles at midcell at the inner surface of the cytoplasmic membrane.</text>
</comment>
<dbReference type="Pfam" id="PF12327">
    <property type="entry name" value="FtsZ_C"/>
    <property type="match status" value="1"/>
</dbReference>
<dbReference type="PANTHER" id="PTHR30314:SF3">
    <property type="entry name" value="MITOCHONDRIAL DIVISION PROTEIN FSZA"/>
    <property type="match status" value="1"/>
</dbReference>
<dbReference type="InterPro" id="IPR045061">
    <property type="entry name" value="FtsZ/CetZ"/>
</dbReference>
<name>A0A133V5Y2_9EURY</name>
<comment type="function">
    <text evidence="5">Essential cell division protein that forms a contractile ring structure (Z ring) at the future cell division site. The regulation of the ring assembly controls the timing and the location of cell division. One of the functions of the FtsZ ring is to recruit other cell division proteins to the septum to produce a new cell wall between the dividing cells. Binds GTP and shows GTPase activity.</text>
</comment>
<keyword evidence="4 5" id="KW-0717">Septation</keyword>
<dbReference type="InterPro" id="IPR020805">
    <property type="entry name" value="Cell_div_FtsZ_CS"/>
</dbReference>
<sequence>MSGSYSENSEGRLKQASRNGRPTILVVGCGGAGCNTITRVSGGELRGAETIAVNTDAQDLLNAEADEKVLIGREVTNGLGAGGEPKKGRESALKEKGILKEALSEHELVFLTYGLGGGTGTGAGPVIGEIAKESGALTVAVVTLPFEAEGEERNRKAVEGLSRMEEAVDTTIVIPDDRLLEITPDLSLPQAFERADKVLKDAIAGVVELATEPGLINLDFEDILATFEGGGTGVIGFGKSTGERRVEEAVEEALGNPLLDMDVDRAERALIAVRGSPDVSLREAEELVEKVSEKLDPDARIAWGARTSEDLEDSLKVMIMVGGAGSDEGTEEMDFGLESL</sequence>
<dbReference type="InterPro" id="IPR036525">
    <property type="entry name" value="Tubulin/FtsZ_GTPase_sf"/>
</dbReference>
<dbReference type="Pfam" id="PF00091">
    <property type="entry name" value="Tubulin"/>
    <property type="match status" value="1"/>
</dbReference>
<dbReference type="PANTHER" id="PTHR30314">
    <property type="entry name" value="CELL DIVISION PROTEIN FTSZ-RELATED"/>
    <property type="match status" value="1"/>
</dbReference>
<feature type="domain" description="Tubulin/FtsZ 2-layer sandwich" evidence="9">
    <location>
        <begin position="216"/>
        <end position="333"/>
    </location>
</feature>
<evidence type="ECO:0000256" key="6">
    <source>
        <dbReference type="NCBIfam" id="TIGR00065"/>
    </source>
</evidence>
<feature type="binding site" evidence="5">
    <location>
        <position position="196"/>
    </location>
    <ligand>
        <name>GTP</name>
        <dbReference type="ChEBI" id="CHEBI:37565"/>
    </ligand>
</feature>
<dbReference type="InterPro" id="IPR003008">
    <property type="entry name" value="Tubulin_FtsZ_GTPase"/>
</dbReference>
<dbReference type="AlphaFoldDB" id="A0A133V5Y2"/>
<proteinExistence type="inferred from homology"/>
<feature type="binding site" evidence="5">
    <location>
        <begin position="31"/>
        <end position="35"/>
    </location>
    <ligand>
        <name>GTP</name>
        <dbReference type="ChEBI" id="CHEBI:37565"/>
    </ligand>
</feature>
<dbReference type="GO" id="GO:0005737">
    <property type="term" value="C:cytoplasm"/>
    <property type="evidence" value="ECO:0007669"/>
    <property type="project" value="UniProtKB-SubCell"/>
</dbReference>
<keyword evidence="5" id="KW-0963">Cytoplasm</keyword>
<feature type="domain" description="Tubulin/FtsZ GTPase" evidence="8">
    <location>
        <begin position="23"/>
        <end position="214"/>
    </location>
</feature>
<dbReference type="PRINTS" id="PR00423">
    <property type="entry name" value="CELLDVISFTSZ"/>
</dbReference>
<accession>A0A133V5Y2</accession>
<keyword evidence="3 5" id="KW-0342">GTP-binding</keyword>
<dbReference type="SMART" id="SM00865">
    <property type="entry name" value="Tubulin_C"/>
    <property type="match status" value="1"/>
</dbReference>
<dbReference type="GO" id="GO:0043093">
    <property type="term" value="P:FtsZ-dependent cytokinesis"/>
    <property type="evidence" value="ECO:0007669"/>
    <property type="project" value="UniProtKB-UniRule"/>
</dbReference>
<dbReference type="InterPro" id="IPR008280">
    <property type="entry name" value="Tub_FtsZ_C"/>
</dbReference>
<feature type="binding site" evidence="5">
    <location>
        <begin position="118"/>
        <end position="120"/>
    </location>
    <ligand>
        <name>GTP</name>
        <dbReference type="ChEBI" id="CHEBI:37565"/>
    </ligand>
</feature>
<evidence type="ECO:0000256" key="7">
    <source>
        <dbReference type="RuleBase" id="RU003360"/>
    </source>
</evidence>
<evidence type="ECO:0000256" key="2">
    <source>
        <dbReference type="ARBA" id="ARBA00022741"/>
    </source>
</evidence>
<gene>
    <name evidence="5" type="primary">ftsZ</name>
    <name evidence="10" type="ORF">AKJ43_03065</name>
</gene>
<evidence type="ECO:0000259" key="9">
    <source>
        <dbReference type="SMART" id="SM00865"/>
    </source>
</evidence>
<feature type="binding site" evidence="5">
    <location>
        <position position="149"/>
    </location>
    <ligand>
        <name>GTP</name>
        <dbReference type="ChEBI" id="CHEBI:37565"/>
    </ligand>
</feature>
<comment type="subunit">
    <text evidence="5">Homodimer. Polymerizes to form a dynamic ring structure in a strictly GTP-dependent manner. Interacts directly with several other division proteins.</text>
</comment>
<dbReference type="Proteomes" id="UP000070400">
    <property type="component" value="Unassembled WGS sequence"/>
</dbReference>
<organism evidence="10 11">
    <name type="scientific">candidate division MSBL1 archaeon SCGC-AAA261D19</name>
    <dbReference type="NCBI Taxonomy" id="1698273"/>
    <lineage>
        <taxon>Archaea</taxon>
        <taxon>Methanobacteriati</taxon>
        <taxon>Methanobacteriota</taxon>
        <taxon>candidate division MSBL1</taxon>
    </lineage>
</organism>
<evidence type="ECO:0000256" key="4">
    <source>
        <dbReference type="ARBA" id="ARBA00023210"/>
    </source>
</evidence>
<evidence type="ECO:0000256" key="5">
    <source>
        <dbReference type="HAMAP-Rule" id="MF_00909"/>
    </source>
</evidence>
<dbReference type="InterPro" id="IPR000158">
    <property type="entry name" value="Cell_div_FtsZ"/>
</dbReference>
<evidence type="ECO:0000256" key="3">
    <source>
        <dbReference type="ARBA" id="ARBA00023134"/>
    </source>
</evidence>
<dbReference type="InterPro" id="IPR018316">
    <property type="entry name" value="Tubulin/FtsZ_2-layer-sand-dom"/>
</dbReference>
<dbReference type="GO" id="GO:0032153">
    <property type="term" value="C:cell division site"/>
    <property type="evidence" value="ECO:0007669"/>
    <property type="project" value="UniProtKB-UniRule"/>
</dbReference>
<comment type="caution">
    <text evidence="10">The sequence shown here is derived from an EMBL/GenBank/DDBJ whole genome shotgun (WGS) entry which is preliminary data.</text>
</comment>
<evidence type="ECO:0000313" key="10">
    <source>
        <dbReference type="EMBL" id="KXB01837.1"/>
    </source>
</evidence>
<dbReference type="GO" id="GO:0051258">
    <property type="term" value="P:protein polymerization"/>
    <property type="evidence" value="ECO:0007669"/>
    <property type="project" value="UniProtKB-UniRule"/>
</dbReference>
<dbReference type="PROSITE" id="PS01134">
    <property type="entry name" value="FTSZ_1"/>
    <property type="match status" value="1"/>
</dbReference>
<evidence type="ECO:0000313" key="11">
    <source>
        <dbReference type="Proteomes" id="UP000070400"/>
    </source>
</evidence>
<feature type="binding site" evidence="5">
    <location>
        <position position="153"/>
    </location>
    <ligand>
        <name>GTP</name>
        <dbReference type="ChEBI" id="CHEBI:37565"/>
    </ligand>
</feature>
<evidence type="ECO:0000259" key="8">
    <source>
        <dbReference type="SMART" id="SM00864"/>
    </source>
</evidence>
<dbReference type="HAMAP" id="MF_00909">
    <property type="entry name" value="FtsZ"/>
    <property type="match status" value="1"/>
</dbReference>
<evidence type="ECO:0000256" key="1">
    <source>
        <dbReference type="ARBA" id="ARBA00009690"/>
    </source>
</evidence>
<dbReference type="SUPFAM" id="SSF55307">
    <property type="entry name" value="Tubulin C-terminal domain-like"/>
    <property type="match status" value="1"/>
</dbReference>
<keyword evidence="2 5" id="KW-0547">Nucleotide-binding</keyword>
<dbReference type="SUPFAM" id="SSF52490">
    <property type="entry name" value="Tubulin nucleotide-binding domain-like"/>
    <property type="match status" value="1"/>
</dbReference>
<keyword evidence="5 7" id="KW-0131">Cell cycle</keyword>